<keyword evidence="2" id="KW-1185">Reference proteome</keyword>
<gene>
    <name evidence="1" type="ORF">DGAL_LOCUS1570</name>
</gene>
<sequence>MLDNPTFTTALDNSVVNPILANQKGITFSVSDKWTHPTVSLFTEKHYTRIGLWTSLAISKTTINDEEVAKSMLARKVCATRNKLDRYRHLVPGFNKYTESNCKYAFRQKRVTQTVHCFLTTLPYEGIYISFHIWETCHHVVRNNYWILPG</sequence>
<organism evidence="1 2">
    <name type="scientific">Daphnia galeata</name>
    <dbReference type="NCBI Taxonomy" id="27404"/>
    <lineage>
        <taxon>Eukaryota</taxon>
        <taxon>Metazoa</taxon>
        <taxon>Ecdysozoa</taxon>
        <taxon>Arthropoda</taxon>
        <taxon>Crustacea</taxon>
        <taxon>Branchiopoda</taxon>
        <taxon>Diplostraca</taxon>
        <taxon>Cladocera</taxon>
        <taxon>Anomopoda</taxon>
        <taxon>Daphniidae</taxon>
        <taxon>Daphnia</taxon>
    </lineage>
</organism>
<name>A0A8J2RDB1_9CRUS</name>
<dbReference type="EMBL" id="CAKKLH010000019">
    <property type="protein sequence ID" value="CAH0099436.1"/>
    <property type="molecule type" value="Genomic_DNA"/>
</dbReference>
<accession>A0A8J2RDB1</accession>
<reference evidence="1" key="1">
    <citation type="submission" date="2021-11" db="EMBL/GenBank/DDBJ databases">
        <authorList>
            <person name="Schell T."/>
        </authorList>
    </citation>
    <scope>NUCLEOTIDE SEQUENCE</scope>
    <source>
        <strain evidence="1">M5</strain>
    </source>
</reference>
<protein>
    <submittedName>
        <fullName evidence="1">Uncharacterized protein</fullName>
    </submittedName>
</protein>
<dbReference type="Proteomes" id="UP000789390">
    <property type="component" value="Unassembled WGS sequence"/>
</dbReference>
<comment type="caution">
    <text evidence="1">The sequence shown here is derived from an EMBL/GenBank/DDBJ whole genome shotgun (WGS) entry which is preliminary data.</text>
</comment>
<dbReference type="AlphaFoldDB" id="A0A8J2RDB1"/>
<evidence type="ECO:0000313" key="1">
    <source>
        <dbReference type="EMBL" id="CAH0099436.1"/>
    </source>
</evidence>
<proteinExistence type="predicted"/>
<evidence type="ECO:0000313" key="2">
    <source>
        <dbReference type="Proteomes" id="UP000789390"/>
    </source>
</evidence>